<accession>A0AAE3J1E4</accession>
<dbReference type="PROSITE" id="PS51318">
    <property type="entry name" value="TAT"/>
    <property type="match status" value="1"/>
</dbReference>
<dbReference type="InterPro" id="IPR006311">
    <property type="entry name" value="TAT_signal"/>
</dbReference>
<dbReference type="InterPro" id="IPR019546">
    <property type="entry name" value="TAT_signal_bac_arc"/>
</dbReference>
<evidence type="ECO:0000313" key="2">
    <source>
        <dbReference type="EMBL" id="MCV6825894.1"/>
    </source>
</evidence>
<dbReference type="InterPro" id="IPR008869">
    <property type="entry name" value="MlaC/ttg2D"/>
</dbReference>
<comment type="caution">
    <text evidence="2">The sequence shown here is derived from an EMBL/GenBank/DDBJ whole genome shotgun (WGS) entry which is preliminary data.</text>
</comment>
<gene>
    <name evidence="2" type="ORF">OH136_15130</name>
</gene>
<protein>
    <submittedName>
        <fullName evidence="2">ABC transporter substrate-binding protein</fullName>
    </submittedName>
</protein>
<reference evidence="2" key="1">
    <citation type="submission" date="2022-10" db="EMBL/GenBank/DDBJ databases">
        <authorList>
            <person name="Yue Y."/>
        </authorList>
    </citation>
    <scope>NUCLEOTIDE SEQUENCE</scope>
    <source>
        <strain evidence="2">Z654</strain>
    </source>
</reference>
<dbReference type="PANTHER" id="PTHR36573">
    <property type="entry name" value="INTERMEMBRANE PHOSPHOLIPID TRANSPORT SYSTEM BINDING PROTEIN MLAC"/>
    <property type="match status" value="1"/>
</dbReference>
<dbReference type="PANTHER" id="PTHR36573:SF1">
    <property type="entry name" value="INTERMEMBRANE PHOSPHOLIPID TRANSPORT SYSTEM BINDING PROTEIN MLAC"/>
    <property type="match status" value="1"/>
</dbReference>
<dbReference type="NCBIfam" id="TIGR01409">
    <property type="entry name" value="TAT_signal_seq"/>
    <property type="match status" value="1"/>
</dbReference>
<organism evidence="2 3">
    <name type="scientific">Halocynthiibacter halioticoli</name>
    <dbReference type="NCBI Taxonomy" id="2986804"/>
    <lineage>
        <taxon>Bacteria</taxon>
        <taxon>Pseudomonadati</taxon>
        <taxon>Pseudomonadota</taxon>
        <taxon>Alphaproteobacteria</taxon>
        <taxon>Rhodobacterales</taxon>
        <taxon>Paracoccaceae</taxon>
        <taxon>Halocynthiibacter</taxon>
    </lineage>
</organism>
<keyword evidence="1" id="KW-0732">Signal</keyword>
<proteinExistence type="predicted"/>
<name>A0AAE3J1E4_9RHOB</name>
<feature type="chain" id="PRO_5042161157" evidence="1">
    <location>
        <begin position="30"/>
        <end position="201"/>
    </location>
</feature>
<evidence type="ECO:0000313" key="3">
    <source>
        <dbReference type="Proteomes" id="UP001208041"/>
    </source>
</evidence>
<dbReference type="AlphaFoldDB" id="A0AAE3J1E4"/>
<keyword evidence="3" id="KW-1185">Reference proteome</keyword>
<evidence type="ECO:0000256" key="1">
    <source>
        <dbReference type="SAM" id="SignalP"/>
    </source>
</evidence>
<dbReference type="Proteomes" id="UP001208041">
    <property type="component" value="Unassembled WGS sequence"/>
</dbReference>
<dbReference type="Pfam" id="PF05494">
    <property type="entry name" value="MlaC"/>
    <property type="match status" value="1"/>
</dbReference>
<feature type="signal peptide" evidence="1">
    <location>
        <begin position="1"/>
        <end position="29"/>
    </location>
</feature>
<sequence>MRDLTNRRQFMGTIAAGALAAATPLPLLAQSAGEAKQLVDRAVADINRTISSGKSEAAMYKDFERIFATYADVPTIARYALGVEARSASASQLKEFTSAFQGYMARKYGSQFREFIGGRIEVNSARQVKSFIEVKTTAHLRGEAPFDVTFLVSDKSGKARFFNLFIEGVNMLLAERTEIGAMLDKRRGNIDQMISDLKKAG</sequence>
<dbReference type="EMBL" id="JAOYFC010000004">
    <property type="protein sequence ID" value="MCV6825894.1"/>
    <property type="molecule type" value="Genomic_DNA"/>
</dbReference>
<dbReference type="Gene3D" id="3.10.450.710">
    <property type="entry name" value="Tgt2/MlaC"/>
    <property type="match status" value="1"/>
</dbReference>
<dbReference type="InterPro" id="IPR042245">
    <property type="entry name" value="Tgt2/MlaC_sf"/>
</dbReference>